<dbReference type="Gene3D" id="1.10.10.60">
    <property type="entry name" value="Homeodomain-like"/>
    <property type="match status" value="1"/>
</dbReference>
<keyword evidence="2" id="KW-0238">DNA-binding</keyword>
<dbReference type="SMART" id="SM00342">
    <property type="entry name" value="HTH_ARAC"/>
    <property type="match status" value="1"/>
</dbReference>
<sequence>MKLISSSSDLYILFIVCCTKVCGRYSIKLSLFEDKMFYFGNYGFCICIRKLIMFIFSPEKEKIGAMKSKPSKRSTLEHLVFDTTNESFFDNSVLDGADSDLLLLEEYPHIIDAAGLCICMEGEIEITIGSQSYPVKKDDLCIIFPNDILYVRNKSADFKGYLLVCTTDFFQLLNVASGTSIYLYIKDNPCISLKDKDRESLIRMCDFLKEYDLRREHPYREEISKHLMFSIIYEVIGIYKKGEPLKQVPYSRKNQLYFNFIELLAKSYSMHRELEFYADKLCITSRHLSNICKEMTGQTAKECINRHLITNIKILLETTDMTIAQISEELNFPNASFFTKFFKEQTKMTPKEYRNANVS</sequence>
<reference evidence="5" key="1">
    <citation type="submission" date="2016-04" db="EMBL/GenBank/DDBJ databases">
        <authorList>
            <person name="Evans L.H."/>
            <person name="Alamgir A."/>
            <person name="Owens N."/>
            <person name="Weber N.D."/>
            <person name="Virtaneva K."/>
            <person name="Barbian K."/>
            <person name="Babar A."/>
            <person name="Rosenke K."/>
        </authorList>
    </citation>
    <scope>NUCLEOTIDE SEQUENCE</scope>
    <source>
        <strain evidence="5">86-2</strain>
    </source>
</reference>
<evidence type="ECO:0000256" key="2">
    <source>
        <dbReference type="ARBA" id="ARBA00023125"/>
    </source>
</evidence>
<evidence type="ECO:0000313" key="5">
    <source>
        <dbReference type="EMBL" id="SBW05583.1"/>
    </source>
</evidence>
<keyword evidence="1" id="KW-0805">Transcription regulation</keyword>
<accession>A0A212K1N3</accession>
<dbReference type="GO" id="GO:0043565">
    <property type="term" value="F:sequence-specific DNA binding"/>
    <property type="evidence" value="ECO:0007669"/>
    <property type="project" value="InterPro"/>
</dbReference>
<dbReference type="Pfam" id="PF12833">
    <property type="entry name" value="HTH_18"/>
    <property type="match status" value="1"/>
</dbReference>
<dbReference type="AlphaFoldDB" id="A0A212K1N3"/>
<protein>
    <recommendedName>
        <fullName evidence="4">HTH araC/xylS-type domain-containing protein</fullName>
    </recommendedName>
</protein>
<dbReference type="PANTHER" id="PTHR43280:SF32">
    <property type="entry name" value="TRANSCRIPTIONAL REGULATORY PROTEIN"/>
    <property type="match status" value="1"/>
</dbReference>
<name>A0A212K1N3_9BACT</name>
<gene>
    <name evidence="5" type="ORF">KL86DYS2_12817</name>
</gene>
<dbReference type="InterPro" id="IPR018060">
    <property type="entry name" value="HTH_AraC"/>
</dbReference>
<dbReference type="GO" id="GO:0003700">
    <property type="term" value="F:DNA-binding transcription factor activity"/>
    <property type="evidence" value="ECO:0007669"/>
    <property type="project" value="InterPro"/>
</dbReference>
<dbReference type="PROSITE" id="PS01124">
    <property type="entry name" value="HTH_ARAC_FAMILY_2"/>
    <property type="match status" value="1"/>
</dbReference>
<dbReference type="PANTHER" id="PTHR43280">
    <property type="entry name" value="ARAC-FAMILY TRANSCRIPTIONAL REGULATOR"/>
    <property type="match status" value="1"/>
</dbReference>
<evidence type="ECO:0000256" key="3">
    <source>
        <dbReference type="ARBA" id="ARBA00023163"/>
    </source>
</evidence>
<proteinExistence type="predicted"/>
<evidence type="ECO:0000256" key="1">
    <source>
        <dbReference type="ARBA" id="ARBA00023015"/>
    </source>
</evidence>
<feature type="domain" description="HTH araC/xylS-type" evidence="4">
    <location>
        <begin position="258"/>
        <end position="356"/>
    </location>
</feature>
<dbReference type="InterPro" id="IPR011051">
    <property type="entry name" value="RmlC_Cupin_sf"/>
</dbReference>
<dbReference type="InterPro" id="IPR009057">
    <property type="entry name" value="Homeodomain-like_sf"/>
</dbReference>
<evidence type="ECO:0000259" key="4">
    <source>
        <dbReference type="PROSITE" id="PS01124"/>
    </source>
</evidence>
<dbReference type="SUPFAM" id="SSF46689">
    <property type="entry name" value="Homeodomain-like"/>
    <property type="match status" value="1"/>
</dbReference>
<organism evidence="5">
    <name type="scientific">uncultured Dysgonomonas sp</name>
    <dbReference type="NCBI Taxonomy" id="206096"/>
    <lineage>
        <taxon>Bacteria</taxon>
        <taxon>Pseudomonadati</taxon>
        <taxon>Bacteroidota</taxon>
        <taxon>Bacteroidia</taxon>
        <taxon>Bacteroidales</taxon>
        <taxon>Dysgonomonadaceae</taxon>
        <taxon>Dysgonomonas</taxon>
        <taxon>environmental samples</taxon>
    </lineage>
</organism>
<dbReference type="EMBL" id="FLUL01000001">
    <property type="protein sequence ID" value="SBW05583.1"/>
    <property type="molecule type" value="Genomic_DNA"/>
</dbReference>
<keyword evidence="3" id="KW-0804">Transcription</keyword>
<dbReference type="SUPFAM" id="SSF51182">
    <property type="entry name" value="RmlC-like cupins"/>
    <property type="match status" value="1"/>
</dbReference>